<dbReference type="PATRIC" id="fig|1280952.3.peg.564"/>
<keyword evidence="1" id="KW-0812">Transmembrane</keyword>
<protein>
    <submittedName>
        <fullName evidence="2">Uncharacterized protein</fullName>
    </submittedName>
</protein>
<feature type="transmembrane region" description="Helical" evidence="1">
    <location>
        <begin position="30"/>
        <end position="49"/>
    </location>
</feature>
<feature type="transmembrane region" description="Helical" evidence="1">
    <location>
        <begin position="155"/>
        <end position="174"/>
    </location>
</feature>
<feature type="transmembrane region" description="Helical" evidence="1">
    <location>
        <begin position="99"/>
        <end position="117"/>
    </location>
</feature>
<keyword evidence="1" id="KW-0472">Membrane</keyword>
<name>A0A059FLL2_9PROT</name>
<dbReference type="STRING" id="1280952.HJA_02795"/>
<dbReference type="OrthoDB" id="7618329at2"/>
<keyword evidence="3" id="KW-1185">Reference proteome</keyword>
<proteinExistence type="predicted"/>
<evidence type="ECO:0000313" key="2">
    <source>
        <dbReference type="EMBL" id="KCZ91431.1"/>
    </source>
</evidence>
<organism evidence="2 3">
    <name type="scientific">Hyphomonas jannaschiana VP2</name>
    <dbReference type="NCBI Taxonomy" id="1280952"/>
    <lineage>
        <taxon>Bacteria</taxon>
        <taxon>Pseudomonadati</taxon>
        <taxon>Pseudomonadota</taxon>
        <taxon>Alphaproteobacteria</taxon>
        <taxon>Hyphomonadales</taxon>
        <taxon>Hyphomonadaceae</taxon>
        <taxon>Hyphomonas</taxon>
    </lineage>
</organism>
<reference evidence="2 3" key="1">
    <citation type="journal article" date="2014" name="Antonie Van Leeuwenhoek">
        <title>Hyphomonas beringensis sp. nov. and Hyphomonas chukchiensis sp. nov., isolated from surface seawater of the Bering Sea and Chukchi Sea.</title>
        <authorList>
            <person name="Li C."/>
            <person name="Lai Q."/>
            <person name="Li G."/>
            <person name="Dong C."/>
            <person name="Wang J."/>
            <person name="Liao Y."/>
            <person name="Shao Z."/>
        </authorList>
    </citation>
    <scope>NUCLEOTIDE SEQUENCE [LARGE SCALE GENOMIC DNA]</scope>
    <source>
        <strain evidence="2 3">VP2</strain>
    </source>
</reference>
<evidence type="ECO:0000256" key="1">
    <source>
        <dbReference type="SAM" id="Phobius"/>
    </source>
</evidence>
<feature type="transmembrane region" description="Helical" evidence="1">
    <location>
        <begin position="180"/>
        <end position="199"/>
    </location>
</feature>
<dbReference type="AlphaFoldDB" id="A0A059FLL2"/>
<accession>A0A059FLL2</accession>
<dbReference type="RefSeq" id="WP_051597279.1">
    <property type="nucleotide sequence ID" value="NZ_ARYJ01000001.1"/>
</dbReference>
<dbReference type="Proteomes" id="UP000024816">
    <property type="component" value="Unassembled WGS sequence"/>
</dbReference>
<dbReference type="EMBL" id="ARYJ01000001">
    <property type="protein sequence ID" value="KCZ91431.1"/>
    <property type="molecule type" value="Genomic_DNA"/>
</dbReference>
<feature type="transmembrane region" description="Helical" evidence="1">
    <location>
        <begin position="129"/>
        <end position="148"/>
    </location>
</feature>
<feature type="transmembrane region" description="Helical" evidence="1">
    <location>
        <begin position="61"/>
        <end position="78"/>
    </location>
</feature>
<sequence length="207" mass="21706">MSPQSLADDLAYIRDLAEAGEKAPLLGGRYLVWWGSLTTLAYLAQYAILERLFGLPPQALAFLWGGYVILGLGGSFSMHRTFGPEKPGAASTGNRVSALVWKSAGLFLGAYFTGAFFKVALSSDNFDPFIWSVPLVVGVYGLAQYAGGVIASSRVLTLAGQAALIATVPAVMLVGSTLSWLLGAAVAAFCILLPGILLMRSEPSATV</sequence>
<keyword evidence="1" id="KW-1133">Transmembrane helix</keyword>
<comment type="caution">
    <text evidence="2">The sequence shown here is derived from an EMBL/GenBank/DDBJ whole genome shotgun (WGS) entry which is preliminary data.</text>
</comment>
<dbReference type="eggNOG" id="ENOG50334V8">
    <property type="taxonomic scope" value="Bacteria"/>
</dbReference>
<evidence type="ECO:0000313" key="3">
    <source>
        <dbReference type="Proteomes" id="UP000024816"/>
    </source>
</evidence>
<gene>
    <name evidence="2" type="ORF">HJA_02795</name>
</gene>